<feature type="transmembrane region" description="Helical" evidence="1">
    <location>
        <begin position="95"/>
        <end position="117"/>
    </location>
</feature>
<dbReference type="EMBL" id="JBEFKJ010000020">
    <property type="protein sequence ID" value="KAL2040708.1"/>
    <property type="molecule type" value="Genomic_DNA"/>
</dbReference>
<keyword evidence="1" id="KW-0812">Transmembrane</keyword>
<feature type="transmembrane region" description="Helical" evidence="1">
    <location>
        <begin position="67"/>
        <end position="88"/>
    </location>
</feature>
<reference evidence="2 3" key="1">
    <citation type="submission" date="2024-09" db="EMBL/GenBank/DDBJ databases">
        <title>Rethinking Asexuality: The Enigmatic Case of Functional Sexual Genes in Lepraria (Stereocaulaceae).</title>
        <authorList>
            <person name="Doellman M."/>
            <person name="Sun Y."/>
            <person name="Barcenas-Pena A."/>
            <person name="Lumbsch H.T."/>
            <person name="Grewe F."/>
        </authorList>
    </citation>
    <scope>NUCLEOTIDE SEQUENCE [LARGE SCALE GENOMIC DNA]</scope>
    <source>
        <strain evidence="2 3">Mercado 3170</strain>
    </source>
</reference>
<evidence type="ECO:0000313" key="2">
    <source>
        <dbReference type="EMBL" id="KAL2040708.1"/>
    </source>
</evidence>
<sequence>MPAEIIPPIGENHLMHLFDHPEDAEDSAICLDKFPKKMRERLGMCPQRGTGIGWGIYFVEGLHWKKLWMSGMLGFVSSAAFGIVWASCRNDVQGGFAIAACMMVGLTFTIGIVQSAMEPA</sequence>
<proteinExistence type="predicted"/>
<dbReference type="Proteomes" id="UP001590950">
    <property type="component" value="Unassembled WGS sequence"/>
</dbReference>
<protein>
    <submittedName>
        <fullName evidence="2">Uncharacterized protein</fullName>
    </submittedName>
</protein>
<organism evidence="2 3">
    <name type="scientific">Stereocaulon virgatum</name>
    <dbReference type="NCBI Taxonomy" id="373712"/>
    <lineage>
        <taxon>Eukaryota</taxon>
        <taxon>Fungi</taxon>
        <taxon>Dikarya</taxon>
        <taxon>Ascomycota</taxon>
        <taxon>Pezizomycotina</taxon>
        <taxon>Lecanoromycetes</taxon>
        <taxon>OSLEUM clade</taxon>
        <taxon>Lecanoromycetidae</taxon>
        <taxon>Lecanorales</taxon>
        <taxon>Lecanorineae</taxon>
        <taxon>Stereocaulaceae</taxon>
        <taxon>Stereocaulon</taxon>
    </lineage>
</organism>
<keyword evidence="1" id="KW-1133">Transmembrane helix</keyword>
<keyword evidence="1" id="KW-0472">Membrane</keyword>
<keyword evidence="3" id="KW-1185">Reference proteome</keyword>
<comment type="caution">
    <text evidence="2">The sequence shown here is derived from an EMBL/GenBank/DDBJ whole genome shotgun (WGS) entry which is preliminary data.</text>
</comment>
<evidence type="ECO:0000313" key="3">
    <source>
        <dbReference type="Proteomes" id="UP001590950"/>
    </source>
</evidence>
<name>A0ABR4A4X4_9LECA</name>
<gene>
    <name evidence="2" type="ORF">N7G274_006687</name>
</gene>
<accession>A0ABR4A4X4</accession>
<evidence type="ECO:0000256" key="1">
    <source>
        <dbReference type="SAM" id="Phobius"/>
    </source>
</evidence>